<dbReference type="SUPFAM" id="SSF55961">
    <property type="entry name" value="Bet v1-like"/>
    <property type="match status" value="1"/>
</dbReference>
<name>A0ABV5IC92_9ACTN</name>
<gene>
    <name evidence="3" type="ORF">ACFFV7_10820</name>
</gene>
<dbReference type="EMBL" id="JBHMEI010000005">
    <property type="protein sequence ID" value="MFB9201685.1"/>
    <property type="molecule type" value="Genomic_DNA"/>
</dbReference>
<dbReference type="InterPro" id="IPR013538">
    <property type="entry name" value="ASHA1/2-like_C"/>
</dbReference>
<dbReference type="Proteomes" id="UP001589647">
    <property type="component" value="Unassembled WGS sequence"/>
</dbReference>
<protein>
    <submittedName>
        <fullName evidence="3">SRPBCC domain-containing protein</fullName>
    </submittedName>
</protein>
<proteinExistence type="inferred from homology"/>
<feature type="domain" description="Activator of Hsp90 ATPase homologue 1/2-like C-terminal" evidence="2">
    <location>
        <begin position="27"/>
        <end position="157"/>
    </location>
</feature>
<comment type="caution">
    <text evidence="3">The sequence shown here is derived from an EMBL/GenBank/DDBJ whole genome shotgun (WGS) entry which is preliminary data.</text>
</comment>
<reference evidence="3 4" key="1">
    <citation type="submission" date="2024-09" db="EMBL/GenBank/DDBJ databases">
        <authorList>
            <person name="Sun Q."/>
            <person name="Mori K."/>
        </authorList>
    </citation>
    <scope>NUCLEOTIDE SEQUENCE [LARGE SCALE GENOMIC DNA]</scope>
    <source>
        <strain evidence="3 4">CCM 3426</strain>
    </source>
</reference>
<keyword evidence="4" id="KW-1185">Reference proteome</keyword>
<sequence>MTRQDLGDESTTVTAEDDVLLMERVFDAPRELVWTAMTGAEHIPHWYGPHGNRARVTEMDVRPGGRWRIAPEGPEGMAFTGEFMEVVPPERLVRTSRPDVDPPGPAAVETLTFEDLGGRTRLRWEARFPSAEILGFALGTGMTKGVLEQFDRLATLLPTLPS</sequence>
<comment type="similarity">
    <text evidence="1">Belongs to the AHA1 family.</text>
</comment>
<organism evidence="3 4">
    <name type="scientific">Nonomuraea spiralis</name>
    <dbReference type="NCBI Taxonomy" id="46182"/>
    <lineage>
        <taxon>Bacteria</taxon>
        <taxon>Bacillati</taxon>
        <taxon>Actinomycetota</taxon>
        <taxon>Actinomycetes</taxon>
        <taxon>Streptosporangiales</taxon>
        <taxon>Streptosporangiaceae</taxon>
        <taxon>Nonomuraea</taxon>
    </lineage>
</organism>
<dbReference type="Gene3D" id="3.30.530.20">
    <property type="match status" value="1"/>
</dbReference>
<evidence type="ECO:0000259" key="2">
    <source>
        <dbReference type="Pfam" id="PF08327"/>
    </source>
</evidence>
<dbReference type="Pfam" id="PF08327">
    <property type="entry name" value="AHSA1"/>
    <property type="match status" value="1"/>
</dbReference>
<evidence type="ECO:0000313" key="4">
    <source>
        <dbReference type="Proteomes" id="UP001589647"/>
    </source>
</evidence>
<evidence type="ECO:0000313" key="3">
    <source>
        <dbReference type="EMBL" id="MFB9201685.1"/>
    </source>
</evidence>
<evidence type="ECO:0000256" key="1">
    <source>
        <dbReference type="ARBA" id="ARBA00006817"/>
    </source>
</evidence>
<dbReference type="InterPro" id="IPR023393">
    <property type="entry name" value="START-like_dom_sf"/>
</dbReference>
<accession>A0ABV5IC92</accession>
<dbReference type="RefSeq" id="WP_189649765.1">
    <property type="nucleotide sequence ID" value="NZ_BMRC01000011.1"/>
</dbReference>